<dbReference type="EMBL" id="CATKSH010000002">
    <property type="protein sequence ID" value="CAI9119698.1"/>
    <property type="molecule type" value="Genomic_DNA"/>
</dbReference>
<feature type="domain" description="BPL/LPL catalytic" evidence="10">
    <location>
        <begin position="44"/>
        <end position="230"/>
    </location>
</feature>
<comment type="catalytic activity">
    <reaction evidence="5 6">
        <text>octanoyl-[ACP] + L-lysyl-[protein] = N(6)-octanoyl-L-lysyl-[protein] + holo-[ACP] + H(+)</text>
        <dbReference type="Rhea" id="RHEA:17665"/>
        <dbReference type="Rhea" id="RHEA-COMP:9636"/>
        <dbReference type="Rhea" id="RHEA-COMP:9685"/>
        <dbReference type="Rhea" id="RHEA-COMP:9752"/>
        <dbReference type="Rhea" id="RHEA-COMP:9928"/>
        <dbReference type="ChEBI" id="CHEBI:15378"/>
        <dbReference type="ChEBI" id="CHEBI:29969"/>
        <dbReference type="ChEBI" id="CHEBI:64479"/>
        <dbReference type="ChEBI" id="CHEBI:78463"/>
        <dbReference type="ChEBI" id="CHEBI:78809"/>
        <dbReference type="EC" id="2.3.1.181"/>
    </reaction>
</comment>
<name>A0AA35UEQ0_9PROT</name>
<dbReference type="SUPFAM" id="SSF55681">
    <property type="entry name" value="Class II aaRS and biotin synthetases"/>
    <property type="match status" value="1"/>
</dbReference>
<feature type="site" description="Lowers pKa of active site Cys" evidence="5 9">
    <location>
        <position position="158"/>
    </location>
</feature>
<evidence type="ECO:0000313" key="11">
    <source>
        <dbReference type="EMBL" id="CAI9119698.1"/>
    </source>
</evidence>
<dbReference type="PROSITE" id="PS51733">
    <property type="entry name" value="BPL_LPL_CATALYTIC"/>
    <property type="match status" value="1"/>
</dbReference>
<comment type="caution">
    <text evidence="11">The sequence shown here is derived from an EMBL/GenBank/DDBJ whole genome shotgun (WGS) entry which is preliminary data.</text>
</comment>
<proteinExistence type="inferred from homology"/>
<evidence type="ECO:0000256" key="3">
    <source>
        <dbReference type="ARBA" id="ARBA00023315"/>
    </source>
</evidence>
<organism evidence="11 12">
    <name type="scientific">Brytella acorum</name>
    <dbReference type="NCBI Taxonomy" id="2959299"/>
    <lineage>
        <taxon>Bacteria</taxon>
        <taxon>Pseudomonadati</taxon>
        <taxon>Pseudomonadota</taxon>
        <taxon>Alphaproteobacteria</taxon>
        <taxon>Acetobacterales</taxon>
        <taxon>Acetobacteraceae</taxon>
        <taxon>Brytella</taxon>
    </lineage>
</organism>
<keyword evidence="12" id="KW-1185">Reference proteome</keyword>
<evidence type="ECO:0000256" key="4">
    <source>
        <dbReference type="ARBA" id="ARBA00024732"/>
    </source>
</evidence>
<dbReference type="GO" id="GO:0009249">
    <property type="term" value="P:protein lipoylation"/>
    <property type="evidence" value="ECO:0007669"/>
    <property type="project" value="InterPro"/>
</dbReference>
<evidence type="ECO:0000256" key="8">
    <source>
        <dbReference type="PIRSR" id="PIRSR016262-2"/>
    </source>
</evidence>
<comment type="similarity">
    <text evidence="5 6">Belongs to the LipB family.</text>
</comment>
<evidence type="ECO:0000256" key="6">
    <source>
        <dbReference type="PIRNR" id="PIRNR016262"/>
    </source>
</evidence>
<feature type="binding site" evidence="5 8">
    <location>
        <begin position="161"/>
        <end position="163"/>
    </location>
    <ligand>
        <name>substrate</name>
    </ligand>
</feature>
<dbReference type="PANTHER" id="PTHR10993:SF7">
    <property type="entry name" value="LIPOYLTRANSFERASE 2, MITOCHONDRIAL-RELATED"/>
    <property type="match status" value="1"/>
</dbReference>
<comment type="miscellaneous">
    <text evidence="5">In the reaction, the free carboxyl group of octanoic acid is attached via an amide linkage to the epsilon-amino group of a specific lysine residue of lipoyl domains of lipoate-dependent enzymes.</text>
</comment>
<dbReference type="InterPro" id="IPR000544">
    <property type="entry name" value="Octanoyltransferase"/>
</dbReference>
<gene>
    <name evidence="5 11" type="primary">lipB</name>
    <name evidence="11" type="ORF">LMG32879_000520</name>
</gene>
<feature type="active site" description="Acyl-thioester intermediate" evidence="5 7">
    <location>
        <position position="192"/>
    </location>
</feature>
<sequence>MDEPHAITTPEKTGNILWRRSKALISYPEAIGFMEKYVRSIRDGSAAELIWSLEHPRLFTAGTSAKPEHLINPLGLPTYEAGRGGQWTYHGPGQRIIYLMLDLTRAHGHIPPRDLRAFVTGLEQWIMTALAAFGIAGATYPDRVGVWVLDPHTKKEAKIAAIGIRISRWVSWHGISLNVDPDLDDFNGIVPCGITEYGVTSLSRFHPGITIEEADEALARAWESVFEMPLRPIVPDRSF</sequence>
<dbReference type="PANTHER" id="PTHR10993">
    <property type="entry name" value="OCTANOYLTRANSFERASE"/>
    <property type="match status" value="1"/>
</dbReference>
<dbReference type="Gene3D" id="3.30.930.10">
    <property type="entry name" value="Bira Bifunctional Protein, Domain 2"/>
    <property type="match status" value="1"/>
</dbReference>
<dbReference type="NCBIfam" id="NF010921">
    <property type="entry name" value="PRK14341.1"/>
    <property type="match status" value="1"/>
</dbReference>
<dbReference type="HAMAP" id="MF_00013">
    <property type="entry name" value="LipB"/>
    <property type="match status" value="1"/>
</dbReference>
<dbReference type="GO" id="GO:0033819">
    <property type="term" value="F:lipoyl(octanoyl) transferase activity"/>
    <property type="evidence" value="ECO:0007669"/>
    <property type="project" value="UniProtKB-EC"/>
</dbReference>
<dbReference type="GO" id="GO:0005737">
    <property type="term" value="C:cytoplasm"/>
    <property type="evidence" value="ECO:0007669"/>
    <property type="project" value="UniProtKB-SubCell"/>
</dbReference>
<comment type="pathway">
    <text evidence="1 5 6">Protein modification; protein lipoylation via endogenous pathway; protein N(6)-(lipoyl)lysine from octanoyl-[acyl-carrier-protein]: step 1/2.</text>
</comment>
<dbReference type="RefSeq" id="WP_289841602.1">
    <property type="nucleotide sequence ID" value="NZ_CATKSH010000002.1"/>
</dbReference>
<keyword evidence="5" id="KW-0963">Cytoplasm</keyword>
<protein>
    <recommendedName>
        <fullName evidence="5 6">Octanoyltransferase</fullName>
        <ecNumber evidence="5 6">2.3.1.181</ecNumber>
    </recommendedName>
    <alternativeName>
        <fullName evidence="5">Lipoate-protein ligase B</fullName>
    </alternativeName>
    <alternativeName>
        <fullName evidence="5">Lipoyl/octanoyl transferase</fullName>
    </alternativeName>
    <alternativeName>
        <fullName evidence="5">Octanoyl-[acyl-carrier-protein]-protein N-octanoyltransferase</fullName>
    </alternativeName>
</protein>
<dbReference type="InterPro" id="IPR020605">
    <property type="entry name" value="Octanoyltransferase_CS"/>
</dbReference>
<dbReference type="AlphaFoldDB" id="A0AA35UEQ0"/>
<feature type="binding site" evidence="5 8">
    <location>
        <begin position="174"/>
        <end position="176"/>
    </location>
    <ligand>
        <name>substrate</name>
    </ligand>
</feature>
<evidence type="ECO:0000256" key="2">
    <source>
        <dbReference type="ARBA" id="ARBA00022679"/>
    </source>
</evidence>
<evidence type="ECO:0000259" key="10">
    <source>
        <dbReference type="PROSITE" id="PS51733"/>
    </source>
</evidence>
<dbReference type="PIRSF" id="PIRSF016262">
    <property type="entry name" value="LPLase"/>
    <property type="match status" value="1"/>
</dbReference>
<dbReference type="PROSITE" id="PS01313">
    <property type="entry name" value="LIPB"/>
    <property type="match status" value="1"/>
</dbReference>
<evidence type="ECO:0000256" key="1">
    <source>
        <dbReference type="ARBA" id="ARBA00004821"/>
    </source>
</evidence>
<dbReference type="Proteomes" id="UP001176960">
    <property type="component" value="Unassembled WGS sequence"/>
</dbReference>
<evidence type="ECO:0000256" key="7">
    <source>
        <dbReference type="PIRSR" id="PIRSR016262-1"/>
    </source>
</evidence>
<comment type="function">
    <text evidence="4 5 6">Catalyzes the transfer of endogenously produced octanoic acid from octanoyl-acyl-carrier-protein onto the lipoyl domains of lipoate-dependent enzymes. Lipoyl-ACP can also act as a substrate although octanoyl-ACP is likely to be the physiological substrate.</text>
</comment>
<keyword evidence="2 5" id="KW-0808">Transferase</keyword>
<evidence type="ECO:0000256" key="5">
    <source>
        <dbReference type="HAMAP-Rule" id="MF_00013"/>
    </source>
</evidence>
<dbReference type="InterPro" id="IPR045864">
    <property type="entry name" value="aa-tRNA-synth_II/BPL/LPL"/>
</dbReference>
<reference evidence="11" key="1">
    <citation type="submission" date="2023-03" db="EMBL/GenBank/DDBJ databases">
        <authorList>
            <person name="Cleenwerck I."/>
        </authorList>
    </citation>
    <scope>NUCLEOTIDE SEQUENCE</scope>
    <source>
        <strain evidence="11">LMG 32879</strain>
    </source>
</reference>
<evidence type="ECO:0000313" key="12">
    <source>
        <dbReference type="Proteomes" id="UP001176960"/>
    </source>
</evidence>
<feature type="binding site" evidence="5 8">
    <location>
        <begin position="83"/>
        <end position="90"/>
    </location>
    <ligand>
        <name>substrate</name>
    </ligand>
</feature>
<comment type="subcellular location">
    <subcellularLocation>
        <location evidence="5">Cytoplasm</location>
    </subcellularLocation>
</comment>
<dbReference type="CDD" id="cd16444">
    <property type="entry name" value="LipB"/>
    <property type="match status" value="1"/>
</dbReference>
<dbReference type="EC" id="2.3.1.181" evidence="5 6"/>
<dbReference type="InterPro" id="IPR004143">
    <property type="entry name" value="BPL_LPL_catalytic"/>
</dbReference>
<accession>A0AA35UEQ0</accession>
<dbReference type="Pfam" id="PF21948">
    <property type="entry name" value="LplA-B_cat"/>
    <property type="match status" value="1"/>
</dbReference>
<dbReference type="NCBIfam" id="TIGR00214">
    <property type="entry name" value="lipB"/>
    <property type="match status" value="1"/>
</dbReference>
<keyword evidence="3 5" id="KW-0012">Acyltransferase</keyword>
<evidence type="ECO:0000256" key="9">
    <source>
        <dbReference type="PIRSR" id="PIRSR016262-3"/>
    </source>
</evidence>